<evidence type="ECO:0000313" key="3">
    <source>
        <dbReference type="EMBL" id="KAK0304135.1"/>
    </source>
</evidence>
<sequence>MEKVVPEKVEYKVFWLRYYFLRKAIEKEERRRKGVIKGAAAAPAEEDVAWDDDDEDGAQSSTPNAGTGGPSTNSITTLNATYNADTNPASSQQSDEIRSIADSDVSYDIVSGATSRAGVGPKEEKRGMDKEESDDDWE</sequence>
<evidence type="ECO:0000259" key="2">
    <source>
        <dbReference type="PROSITE" id="PS50858"/>
    </source>
</evidence>
<protein>
    <recommendedName>
        <fullName evidence="2">BSD domain-containing protein</fullName>
    </recommendedName>
</protein>
<feature type="compositionally biased region" description="Polar residues" evidence="1">
    <location>
        <begin position="59"/>
        <end position="94"/>
    </location>
</feature>
<dbReference type="PANTHER" id="PTHR16019">
    <property type="entry name" value="SYNAPSE-ASSOCIATED PROTEIN"/>
    <property type="match status" value="1"/>
</dbReference>
<reference evidence="3" key="1">
    <citation type="submission" date="2021-12" db="EMBL/GenBank/DDBJ databases">
        <title>Black yeast isolated from Biological Soil Crust.</title>
        <authorList>
            <person name="Kurbessoian T."/>
        </authorList>
    </citation>
    <scope>NUCLEOTIDE SEQUENCE</scope>
    <source>
        <strain evidence="3">CCFEE 5208</strain>
    </source>
</reference>
<dbReference type="GO" id="GO:0005737">
    <property type="term" value="C:cytoplasm"/>
    <property type="evidence" value="ECO:0007669"/>
    <property type="project" value="TreeGrafter"/>
</dbReference>
<proteinExistence type="predicted"/>
<evidence type="ECO:0000256" key="1">
    <source>
        <dbReference type="SAM" id="MobiDB-lite"/>
    </source>
</evidence>
<dbReference type="Proteomes" id="UP001168146">
    <property type="component" value="Unassembled WGS sequence"/>
</dbReference>
<dbReference type="InterPro" id="IPR005607">
    <property type="entry name" value="BSD_dom"/>
</dbReference>
<dbReference type="AlphaFoldDB" id="A0AAN6IZX3"/>
<dbReference type="PANTHER" id="PTHR16019:SF5">
    <property type="entry name" value="BSD DOMAIN-CONTAINING PROTEIN 1"/>
    <property type="match status" value="1"/>
</dbReference>
<evidence type="ECO:0000313" key="4">
    <source>
        <dbReference type="Proteomes" id="UP001168146"/>
    </source>
</evidence>
<gene>
    <name evidence="3" type="ORF">LTR82_017310</name>
</gene>
<feature type="compositionally biased region" description="Acidic residues" evidence="1">
    <location>
        <begin position="44"/>
        <end position="57"/>
    </location>
</feature>
<feature type="compositionally biased region" description="Basic and acidic residues" evidence="1">
    <location>
        <begin position="121"/>
        <end position="130"/>
    </location>
</feature>
<dbReference type="EMBL" id="JASUXU010000134">
    <property type="protein sequence ID" value="KAK0304135.1"/>
    <property type="molecule type" value="Genomic_DNA"/>
</dbReference>
<feature type="region of interest" description="Disordered" evidence="1">
    <location>
        <begin position="31"/>
        <end position="138"/>
    </location>
</feature>
<organism evidence="3 4">
    <name type="scientific">Friedmanniomyces endolithicus</name>
    <dbReference type="NCBI Taxonomy" id="329885"/>
    <lineage>
        <taxon>Eukaryota</taxon>
        <taxon>Fungi</taxon>
        <taxon>Dikarya</taxon>
        <taxon>Ascomycota</taxon>
        <taxon>Pezizomycotina</taxon>
        <taxon>Dothideomycetes</taxon>
        <taxon>Dothideomycetidae</taxon>
        <taxon>Mycosphaerellales</taxon>
        <taxon>Teratosphaeriaceae</taxon>
        <taxon>Friedmanniomyces</taxon>
    </lineage>
</organism>
<comment type="caution">
    <text evidence="3">The sequence shown here is derived from an EMBL/GenBank/DDBJ whole genome shotgun (WGS) entry which is preliminary data.</text>
</comment>
<dbReference type="PROSITE" id="PS50858">
    <property type="entry name" value="BSD"/>
    <property type="match status" value="1"/>
</dbReference>
<dbReference type="InterPro" id="IPR051494">
    <property type="entry name" value="BSD_domain-containing"/>
</dbReference>
<dbReference type="Pfam" id="PF03909">
    <property type="entry name" value="BSD"/>
    <property type="match status" value="1"/>
</dbReference>
<feature type="domain" description="BSD" evidence="2">
    <location>
        <begin position="1"/>
        <end position="26"/>
    </location>
</feature>
<dbReference type="SUPFAM" id="SSF140383">
    <property type="entry name" value="BSD domain-like"/>
    <property type="match status" value="1"/>
</dbReference>
<name>A0AAN6IZX3_9PEZI</name>
<accession>A0AAN6IZX3</accession>
<dbReference type="InterPro" id="IPR035925">
    <property type="entry name" value="BSD_dom_sf"/>
</dbReference>